<dbReference type="OrthoDB" id="4751997at2"/>
<keyword evidence="2" id="KW-0732">Signal</keyword>
<feature type="chain" id="PRO_5038380932" description="Serine/threonine protein kinase" evidence="2">
    <location>
        <begin position="27"/>
        <end position="236"/>
    </location>
</feature>
<feature type="signal peptide" evidence="2">
    <location>
        <begin position="1"/>
        <end position="26"/>
    </location>
</feature>
<feature type="compositionally biased region" description="Low complexity" evidence="1">
    <location>
        <begin position="41"/>
        <end position="53"/>
    </location>
</feature>
<feature type="compositionally biased region" description="Pro residues" evidence="1">
    <location>
        <begin position="54"/>
        <end position="66"/>
    </location>
</feature>
<name>A0A221P150_9ACTN</name>
<keyword evidence="4" id="KW-1185">Reference proteome</keyword>
<reference evidence="3 4" key="1">
    <citation type="submission" date="2017-07" db="EMBL/GenBank/DDBJ databases">
        <title>Genome sequence of Streptomyces pluripotens MUSC 137T.</title>
        <authorList>
            <person name="Ser H.-L."/>
            <person name="Lee L.-H."/>
        </authorList>
    </citation>
    <scope>NUCLEOTIDE SEQUENCE [LARGE SCALE GENOMIC DNA]</scope>
    <source>
        <strain evidence="3 4">MUSC 137</strain>
    </source>
</reference>
<sequence>MIDIRMRDRRAVGPVALVAAAALALAGCQGGDEGTKPEQKPTPVATASAAGSPTPTPTSTPAPTTSPTPTVATLRDQAGGTVGRAVTAARGRGLHYAVYLQGTGASLHGGGRRATSWGTGEKVCRQIDDPTDVNSTFDVAFVIARDGRDCAGRLLHTPTPTPVTTPSRNSTGGGGSGTGGTTTTCAITSPAGNCYADGQFCATRHHGLSTYGKGGEYLTCERDSAGVWRWSDGRAG</sequence>
<dbReference type="PROSITE" id="PS51257">
    <property type="entry name" value="PROKAR_LIPOPROTEIN"/>
    <property type="match status" value="1"/>
</dbReference>
<proteinExistence type="predicted"/>
<feature type="region of interest" description="Disordered" evidence="1">
    <location>
        <begin position="31"/>
        <end position="82"/>
    </location>
</feature>
<evidence type="ECO:0000256" key="2">
    <source>
        <dbReference type="SAM" id="SignalP"/>
    </source>
</evidence>
<evidence type="ECO:0000313" key="3">
    <source>
        <dbReference type="EMBL" id="ASN25806.1"/>
    </source>
</evidence>
<accession>A0A221P150</accession>
<evidence type="ECO:0000313" key="4">
    <source>
        <dbReference type="Proteomes" id="UP000031501"/>
    </source>
</evidence>
<protein>
    <recommendedName>
        <fullName evidence="5">Serine/threonine protein kinase</fullName>
    </recommendedName>
</protein>
<dbReference type="EMBL" id="CP022433">
    <property type="protein sequence ID" value="ASN25806.1"/>
    <property type="molecule type" value="Genomic_DNA"/>
</dbReference>
<evidence type="ECO:0008006" key="5">
    <source>
        <dbReference type="Google" id="ProtNLM"/>
    </source>
</evidence>
<dbReference type="RefSeq" id="WP_086083389.1">
    <property type="nucleotide sequence ID" value="NZ_CP021080.1"/>
</dbReference>
<dbReference type="Proteomes" id="UP000031501">
    <property type="component" value="Chromosome"/>
</dbReference>
<gene>
    <name evidence="3" type="ORF">LK07_19365</name>
</gene>
<evidence type="ECO:0000256" key="1">
    <source>
        <dbReference type="SAM" id="MobiDB-lite"/>
    </source>
</evidence>
<dbReference type="AlphaFoldDB" id="A0A221P150"/>
<organism evidence="3 4">
    <name type="scientific">Streptomyces pluripotens</name>
    <dbReference type="NCBI Taxonomy" id="1355015"/>
    <lineage>
        <taxon>Bacteria</taxon>
        <taxon>Bacillati</taxon>
        <taxon>Actinomycetota</taxon>
        <taxon>Actinomycetes</taxon>
        <taxon>Kitasatosporales</taxon>
        <taxon>Streptomycetaceae</taxon>
        <taxon>Streptomyces</taxon>
    </lineage>
</organism>
<feature type="region of interest" description="Disordered" evidence="1">
    <location>
        <begin position="155"/>
        <end position="179"/>
    </location>
</feature>